<gene>
    <name evidence="2" type="ORF">JIG36_38370</name>
</gene>
<dbReference type="RefSeq" id="WP_203381358.1">
    <property type="nucleotide sequence ID" value="NZ_JAENHP010000019.1"/>
</dbReference>
<feature type="transmembrane region" description="Helical" evidence="1">
    <location>
        <begin position="182"/>
        <end position="205"/>
    </location>
</feature>
<name>A0ABS2ANN5_9ACTN</name>
<evidence type="ECO:0000313" key="2">
    <source>
        <dbReference type="EMBL" id="MBM2621385.1"/>
    </source>
</evidence>
<dbReference type="EMBL" id="JAENHP010000019">
    <property type="protein sequence ID" value="MBM2621385.1"/>
    <property type="molecule type" value="Genomic_DNA"/>
</dbReference>
<feature type="transmembrane region" description="Helical" evidence="1">
    <location>
        <begin position="155"/>
        <end position="176"/>
    </location>
</feature>
<sequence length="214" mass="22231">MSVDALIDSADREWRALGVRPGDRSTLVAELRTELEAAAADGLDPAELVGTDVARFALRVAEESGVDRTPARYGQVLGVATVGALLAVVVGFVVVMGLHQAFVAAFDLPRNFRVPVWLAAGVFYGGVGAVVVAGAVLAVRIVLRDAARIRHTAARMTLLLPPAVTAAVAGAVALGWSMDFPLTPIVIGAEAAIVVAGFLAATALARRWSVTARR</sequence>
<keyword evidence="3" id="KW-1185">Reference proteome</keyword>
<keyword evidence="1" id="KW-0812">Transmembrane</keyword>
<dbReference type="Proteomes" id="UP000632138">
    <property type="component" value="Unassembled WGS sequence"/>
</dbReference>
<proteinExistence type="predicted"/>
<reference evidence="2 3" key="1">
    <citation type="submission" date="2021-01" db="EMBL/GenBank/DDBJ databases">
        <title>Actinoplanes sp. nov. LDG1-06 isolated from lichen.</title>
        <authorList>
            <person name="Saeng-In P."/>
            <person name="Phongsopitanun W."/>
            <person name="Kanchanasin P."/>
            <person name="Yuki M."/>
            <person name="Kudo T."/>
            <person name="Ohkuma M."/>
            <person name="Tanasupawat S."/>
        </authorList>
    </citation>
    <scope>NUCLEOTIDE SEQUENCE [LARGE SCALE GENOMIC DNA]</scope>
    <source>
        <strain evidence="2 3">LDG1-06</strain>
    </source>
</reference>
<comment type="caution">
    <text evidence="2">The sequence shown here is derived from an EMBL/GenBank/DDBJ whole genome shotgun (WGS) entry which is preliminary data.</text>
</comment>
<accession>A0ABS2ANN5</accession>
<keyword evidence="1" id="KW-0472">Membrane</keyword>
<evidence type="ECO:0008006" key="4">
    <source>
        <dbReference type="Google" id="ProtNLM"/>
    </source>
</evidence>
<evidence type="ECO:0000313" key="3">
    <source>
        <dbReference type="Proteomes" id="UP000632138"/>
    </source>
</evidence>
<protein>
    <recommendedName>
        <fullName evidence="4">Integral membrane protein</fullName>
    </recommendedName>
</protein>
<keyword evidence="1" id="KW-1133">Transmembrane helix</keyword>
<evidence type="ECO:0000256" key="1">
    <source>
        <dbReference type="SAM" id="Phobius"/>
    </source>
</evidence>
<feature type="transmembrane region" description="Helical" evidence="1">
    <location>
        <begin position="116"/>
        <end position="143"/>
    </location>
</feature>
<organism evidence="2 3">
    <name type="scientific">Paractinoplanes ovalisporus</name>
    <dbReference type="NCBI Taxonomy" id="2810368"/>
    <lineage>
        <taxon>Bacteria</taxon>
        <taxon>Bacillati</taxon>
        <taxon>Actinomycetota</taxon>
        <taxon>Actinomycetes</taxon>
        <taxon>Micromonosporales</taxon>
        <taxon>Micromonosporaceae</taxon>
        <taxon>Paractinoplanes</taxon>
    </lineage>
</organism>
<feature type="transmembrane region" description="Helical" evidence="1">
    <location>
        <begin position="76"/>
        <end position="96"/>
    </location>
</feature>